<protein>
    <submittedName>
        <fullName evidence="2">Uncharacterized protein</fullName>
    </submittedName>
</protein>
<accession>A0A914YMZ3</accession>
<reference evidence="2" key="1">
    <citation type="submission" date="2022-11" db="UniProtKB">
        <authorList>
            <consortium name="WormBaseParasite"/>
        </authorList>
    </citation>
    <scope>IDENTIFICATION</scope>
</reference>
<keyword evidence="1" id="KW-1185">Reference proteome</keyword>
<dbReference type="Proteomes" id="UP000887577">
    <property type="component" value="Unplaced"/>
</dbReference>
<evidence type="ECO:0000313" key="1">
    <source>
        <dbReference type="Proteomes" id="UP000887577"/>
    </source>
</evidence>
<name>A0A914YMZ3_9BILA</name>
<proteinExistence type="predicted"/>
<sequence length="124" mass="14309">MFILAEGGNYNETKGNTKLQPMDGTKGECDKVCVWFQCIDHKDFVRAEMGCFEDFYSKCEDLTGAHKTISEMAKNASNYNFLDPTIRYVSCNYDDCADKQWQDSIKNKQLKEKEFGSNVWKESL</sequence>
<evidence type="ECO:0000313" key="2">
    <source>
        <dbReference type="WBParaSite" id="PSU_v2.g20310.t1"/>
    </source>
</evidence>
<dbReference type="AlphaFoldDB" id="A0A914YMZ3"/>
<dbReference type="WBParaSite" id="PSU_v2.g20310.t1">
    <property type="protein sequence ID" value="PSU_v2.g20310.t1"/>
    <property type="gene ID" value="PSU_v2.g20310"/>
</dbReference>
<organism evidence="1 2">
    <name type="scientific">Panagrolaimus superbus</name>
    <dbReference type="NCBI Taxonomy" id="310955"/>
    <lineage>
        <taxon>Eukaryota</taxon>
        <taxon>Metazoa</taxon>
        <taxon>Ecdysozoa</taxon>
        <taxon>Nematoda</taxon>
        <taxon>Chromadorea</taxon>
        <taxon>Rhabditida</taxon>
        <taxon>Tylenchina</taxon>
        <taxon>Panagrolaimomorpha</taxon>
        <taxon>Panagrolaimoidea</taxon>
        <taxon>Panagrolaimidae</taxon>
        <taxon>Panagrolaimus</taxon>
    </lineage>
</organism>